<evidence type="ECO:0000259" key="1">
    <source>
        <dbReference type="PROSITE" id="PS50097"/>
    </source>
</evidence>
<proteinExistence type="predicted"/>
<dbReference type="OrthoDB" id="194443at2759"/>
<dbReference type="PANTHER" id="PTHR47843:SF2">
    <property type="entry name" value="BTB DOMAIN-CONTAINING PROTEIN"/>
    <property type="match status" value="1"/>
</dbReference>
<reference evidence="2 3" key="1">
    <citation type="submission" date="2016-05" db="EMBL/GenBank/DDBJ databases">
        <title>A degradative enzymes factory behind the ericoid mycorrhizal symbiosis.</title>
        <authorList>
            <consortium name="DOE Joint Genome Institute"/>
            <person name="Martino E."/>
            <person name="Morin E."/>
            <person name="Grelet G."/>
            <person name="Kuo A."/>
            <person name="Kohler A."/>
            <person name="Daghino S."/>
            <person name="Barry K."/>
            <person name="Choi C."/>
            <person name="Cichocki N."/>
            <person name="Clum A."/>
            <person name="Copeland A."/>
            <person name="Hainaut M."/>
            <person name="Haridas S."/>
            <person name="Labutti K."/>
            <person name="Lindquist E."/>
            <person name="Lipzen A."/>
            <person name="Khouja H.-R."/>
            <person name="Murat C."/>
            <person name="Ohm R."/>
            <person name="Olson A."/>
            <person name="Spatafora J."/>
            <person name="Veneault-Fourrey C."/>
            <person name="Henrissat B."/>
            <person name="Grigoriev I."/>
            <person name="Martin F."/>
            <person name="Perotto S."/>
        </authorList>
    </citation>
    <scope>NUCLEOTIDE SEQUENCE [LARGE SCALE GENOMIC DNA]</scope>
    <source>
        <strain evidence="2 3">UAMH 7357</strain>
    </source>
</reference>
<keyword evidence="3" id="KW-1185">Reference proteome</keyword>
<dbReference type="Proteomes" id="UP000235672">
    <property type="component" value="Unassembled WGS sequence"/>
</dbReference>
<evidence type="ECO:0000313" key="3">
    <source>
        <dbReference type="Proteomes" id="UP000235672"/>
    </source>
</evidence>
<dbReference type="EMBL" id="KZ613483">
    <property type="protein sequence ID" value="PMD20905.1"/>
    <property type="molecule type" value="Genomic_DNA"/>
</dbReference>
<dbReference type="STRING" id="1745343.A0A2J6Q3P9"/>
<dbReference type="SMART" id="SM00225">
    <property type="entry name" value="BTB"/>
    <property type="match status" value="1"/>
</dbReference>
<gene>
    <name evidence="2" type="ORF">NA56DRAFT_160760</name>
</gene>
<dbReference type="InterPro" id="IPR011333">
    <property type="entry name" value="SKP1/BTB/POZ_sf"/>
</dbReference>
<protein>
    <recommendedName>
        <fullName evidence="1">BTB domain-containing protein</fullName>
    </recommendedName>
</protein>
<dbReference type="PANTHER" id="PTHR47843">
    <property type="entry name" value="BTB DOMAIN-CONTAINING PROTEIN-RELATED"/>
    <property type="match status" value="1"/>
</dbReference>
<dbReference type="Gene3D" id="3.30.710.10">
    <property type="entry name" value="Potassium Channel Kv1.1, Chain A"/>
    <property type="match status" value="1"/>
</dbReference>
<accession>A0A2J6Q3P9</accession>
<dbReference type="AlphaFoldDB" id="A0A2J6Q3P9"/>
<dbReference type="InterPro" id="IPR000210">
    <property type="entry name" value="BTB/POZ_dom"/>
</dbReference>
<name>A0A2J6Q3P9_9HELO</name>
<organism evidence="2 3">
    <name type="scientific">Hyaloscypha hepaticicola</name>
    <dbReference type="NCBI Taxonomy" id="2082293"/>
    <lineage>
        <taxon>Eukaryota</taxon>
        <taxon>Fungi</taxon>
        <taxon>Dikarya</taxon>
        <taxon>Ascomycota</taxon>
        <taxon>Pezizomycotina</taxon>
        <taxon>Leotiomycetes</taxon>
        <taxon>Helotiales</taxon>
        <taxon>Hyaloscyphaceae</taxon>
        <taxon>Hyaloscypha</taxon>
    </lineage>
</organism>
<dbReference type="Pfam" id="PF00651">
    <property type="entry name" value="BTB"/>
    <property type="match status" value="1"/>
</dbReference>
<sequence>MSTAPASTVPADRTALSSDIEWLSMRFVTLLHCATKPLLILPRTPHEKTVTIHVGQGSLTATFTVHADFLTNCSSFFRSSFNGQLAEAKTSTMTYPETTPSAFGLFLDWAYRHQLTLRNTSINLTDYVDLWLLADKLNIPGLQASAIAAIDRYATRERLQELDFEKIWDQIMDGYQLRETLLENIARHMPELPLNKRYPDGMLIELFKVLQKFRARAREVLKDGDDYKVLSSHLIRIDHVAGSKQDAALPEVDFICDVGGFLK</sequence>
<dbReference type="SUPFAM" id="SSF54695">
    <property type="entry name" value="POZ domain"/>
    <property type="match status" value="1"/>
</dbReference>
<dbReference type="PROSITE" id="PS50097">
    <property type="entry name" value="BTB"/>
    <property type="match status" value="1"/>
</dbReference>
<evidence type="ECO:0000313" key="2">
    <source>
        <dbReference type="EMBL" id="PMD20905.1"/>
    </source>
</evidence>
<feature type="domain" description="BTB" evidence="1">
    <location>
        <begin position="48"/>
        <end position="119"/>
    </location>
</feature>
<dbReference type="CDD" id="cd18186">
    <property type="entry name" value="BTB_POZ_ZBTB_KLHL-like"/>
    <property type="match status" value="1"/>
</dbReference>